<dbReference type="EMBL" id="SPHZ02000006">
    <property type="protein sequence ID" value="KAF0913592.1"/>
    <property type="molecule type" value="Genomic_DNA"/>
</dbReference>
<keyword evidence="3" id="KW-1185">Reference proteome</keyword>
<feature type="compositionally biased region" description="Gly residues" evidence="1">
    <location>
        <begin position="137"/>
        <end position="148"/>
    </location>
</feature>
<reference evidence="2 3" key="1">
    <citation type="submission" date="2019-11" db="EMBL/GenBank/DDBJ databases">
        <title>Whole genome sequence of Oryza granulata.</title>
        <authorList>
            <person name="Li W."/>
        </authorList>
    </citation>
    <scope>NUCLEOTIDE SEQUENCE [LARGE SCALE GENOMIC DNA]</scope>
    <source>
        <strain evidence="3">cv. Menghai</strain>
        <tissue evidence="2">Leaf</tissue>
    </source>
</reference>
<comment type="caution">
    <text evidence="2">The sequence shown here is derived from an EMBL/GenBank/DDBJ whole genome shotgun (WGS) entry which is preliminary data.</text>
</comment>
<evidence type="ECO:0000313" key="2">
    <source>
        <dbReference type="EMBL" id="KAF0913592.1"/>
    </source>
</evidence>
<evidence type="ECO:0000313" key="3">
    <source>
        <dbReference type="Proteomes" id="UP000479710"/>
    </source>
</evidence>
<protein>
    <submittedName>
        <fullName evidence="2">Uncharacterized protein</fullName>
    </submittedName>
</protein>
<evidence type="ECO:0000256" key="1">
    <source>
        <dbReference type="SAM" id="MobiDB-lite"/>
    </source>
</evidence>
<feature type="region of interest" description="Disordered" evidence="1">
    <location>
        <begin position="137"/>
        <end position="161"/>
    </location>
</feature>
<dbReference type="Proteomes" id="UP000479710">
    <property type="component" value="Unassembled WGS sequence"/>
</dbReference>
<accession>A0A6G1DN10</accession>
<feature type="region of interest" description="Disordered" evidence="1">
    <location>
        <begin position="43"/>
        <end position="71"/>
    </location>
</feature>
<name>A0A6G1DN10_9ORYZ</name>
<proteinExistence type="predicted"/>
<sequence>MAMTLNREADMVPTILDREAEETTVAKEDLAVVIATPCRRKRLPPRSSPLPAGVDPVSLMPNPTSSRPDPVSSRPYCYTELAIAHLVTLCCTELVAANLVTLHRIELVTANLPIAGRSAWELGGPVWAPREGIGGGAGEGRGGAIAGGEGEETTRSRGGVW</sequence>
<gene>
    <name evidence="2" type="ORF">E2562_023305</name>
</gene>
<organism evidence="2 3">
    <name type="scientific">Oryza meyeriana var. granulata</name>
    <dbReference type="NCBI Taxonomy" id="110450"/>
    <lineage>
        <taxon>Eukaryota</taxon>
        <taxon>Viridiplantae</taxon>
        <taxon>Streptophyta</taxon>
        <taxon>Embryophyta</taxon>
        <taxon>Tracheophyta</taxon>
        <taxon>Spermatophyta</taxon>
        <taxon>Magnoliopsida</taxon>
        <taxon>Liliopsida</taxon>
        <taxon>Poales</taxon>
        <taxon>Poaceae</taxon>
        <taxon>BOP clade</taxon>
        <taxon>Oryzoideae</taxon>
        <taxon>Oryzeae</taxon>
        <taxon>Oryzinae</taxon>
        <taxon>Oryza</taxon>
        <taxon>Oryza meyeriana</taxon>
    </lineage>
</organism>
<dbReference type="AlphaFoldDB" id="A0A6G1DN10"/>